<evidence type="ECO:0000313" key="1">
    <source>
        <dbReference type="EMBL" id="MCJ8012282.1"/>
    </source>
</evidence>
<dbReference type="EMBL" id="JALIRP010000004">
    <property type="protein sequence ID" value="MCJ8012282.1"/>
    <property type="molecule type" value="Genomic_DNA"/>
</dbReference>
<dbReference type="AlphaFoldDB" id="A0A9X1WN41"/>
<evidence type="ECO:0000313" key="2">
    <source>
        <dbReference type="Proteomes" id="UP001139347"/>
    </source>
</evidence>
<name>A0A9X1WN41_9BACL</name>
<gene>
    <name evidence="1" type="ORF">MUG84_11110</name>
</gene>
<dbReference type="Proteomes" id="UP001139347">
    <property type="component" value="Unassembled WGS sequence"/>
</dbReference>
<accession>A0A9X1WN41</accession>
<organism evidence="1 2">
    <name type="scientific">Paenibacillus mangrovi</name>
    <dbReference type="NCBI Taxonomy" id="2931978"/>
    <lineage>
        <taxon>Bacteria</taxon>
        <taxon>Bacillati</taxon>
        <taxon>Bacillota</taxon>
        <taxon>Bacilli</taxon>
        <taxon>Bacillales</taxon>
        <taxon>Paenibacillaceae</taxon>
        <taxon>Paenibacillus</taxon>
    </lineage>
</organism>
<proteinExistence type="predicted"/>
<comment type="caution">
    <text evidence="1">The sequence shown here is derived from an EMBL/GenBank/DDBJ whole genome shotgun (WGS) entry which is preliminary data.</text>
</comment>
<dbReference type="RefSeq" id="WP_244725091.1">
    <property type="nucleotide sequence ID" value="NZ_JALIRP010000004.1"/>
</dbReference>
<keyword evidence="2" id="KW-1185">Reference proteome</keyword>
<protein>
    <submittedName>
        <fullName evidence="1">Uncharacterized protein</fullName>
    </submittedName>
</protein>
<sequence length="265" mass="31739">MDKKEQVVLKVWNDKISIHINGTDKLAFVDYTSGMYDLIRNARFRTPENEEAKQKYKYPYSNEYKKTLHQISFDYYFGEEYRKEAYSKDYIIEHLDNDGFNCSISNLFLLKKIKNTYKGWNFDKVVHDSKHIAALTIYHVLENRTFQITIAFNEEYRNAHSGKLLERVRLLYSYSYEIVLQDAEQIIEAISNRENINFERWKEIYRFKDIRVEYSSELELTEEEKNQSPGTLVMRDGQYYLLVGRTETSTGLIHSIPYDKNWNIE</sequence>
<reference evidence="1" key="1">
    <citation type="submission" date="2022-04" db="EMBL/GenBank/DDBJ databases">
        <title>Paenibacillus mangrovi sp. nov., a novel endophytic bacterium isolated from bark of Kandelia candel.</title>
        <authorList>
            <person name="Tuo L."/>
        </authorList>
    </citation>
    <scope>NUCLEOTIDE SEQUENCE</scope>
    <source>
        <strain evidence="1">KQZ6P-2</strain>
    </source>
</reference>